<proteinExistence type="inferred from homology"/>
<dbReference type="OrthoDB" id="5294615at2"/>
<comment type="caution">
    <text evidence="5">The sequence shown here is derived from an EMBL/GenBank/DDBJ whole genome shotgun (WGS) entry which is preliminary data.</text>
</comment>
<keyword evidence="6" id="KW-1185">Reference proteome</keyword>
<evidence type="ECO:0000256" key="3">
    <source>
        <dbReference type="ARBA" id="ARBA00023239"/>
    </source>
</evidence>
<sequence length="116" mass="13248">MNIDHDLATETCEACRKDAPRLTAQQIETLLVEVPGWQWKKAEGIDRLEKEYAFSNFLTALAFTNKVGEMAEKRDHHPDILTSWGRVKLTWYTHAIGGLHRNDFRCAAASDQLYNG</sequence>
<evidence type="ECO:0000256" key="1">
    <source>
        <dbReference type="ARBA" id="ARBA00001554"/>
    </source>
</evidence>
<accession>A0A7U8C8Y3</accession>
<reference evidence="5 6" key="1">
    <citation type="submission" date="2006-02" db="EMBL/GenBank/DDBJ databases">
        <authorList>
            <person name="Pinhassi J."/>
            <person name="Pedros-Alio C."/>
            <person name="Ferriera S."/>
            <person name="Johnson J."/>
            <person name="Kravitz S."/>
            <person name="Halpern A."/>
            <person name="Remington K."/>
            <person name="Beeson K."/>
            <person name="Tran B."/>
            <person name="Rogers Y.-H."/>
            <person name="Friedman R."/>
            <person name="Venter J.C."/>
        </authorList>
    </citation>
    <scope>NUCLEOTIDE SEQUENCE [LARGE SCALE GENOMIC DNA]</scope>
    <source>
        <strain evidence="5 6">MED92</strain>
    </source>
</reference>
<dbReference type="InterPro" id="IPR050376">
    <property type="entry name" value="Pterin-4-alpha-carb_dehyd"/>
</dbReference>
<dbReference type="RefSeq" id="WP_007020580.1">
    <property type="nucleotide sequence ID" value="NZ_CH724125.1"/>
</dbReference>
<protein>
    <recommendedName>
        <fullName evidence="4">Putative pterin-4-alpha-carbinolamine dehydratase</fullName>
        <shortName evidence="4">PHS</shortName>
        <ecNumber evidence="4">4.2.1.96</ecNumber>
    </recommendedName>
    <alternativeName>
        <fullName evidence="4">4-alpha-hydroxy-tetrahydropterin dehydratase</fullName>
    </alternativeName>
    <alternativeName>
        <fullName evidence="4">Pterin carbinolamine dehydratase</fullName>
        <shortName evidence="4">PCD</shortName>
    </alternativeName>
</protein>
<name>A0A7U8C8Y3_NEPCE</name>
<dbReference type="GO" id="GO:0008124">
    <property type="term" value="F:4-alpha-hydroxytetrahydrobiopterin dehydratase activity"/>
    <property type="evidence" value="ECO:0007669"/>
    <property type="project" value="UniProtKB-UniRule"/>
</dbReference>
<evidence type="ECO:0000256" key="2">
    <source>
        <dbReference type="ARBA" id="ARBA00006472"/>
    </source>
</evidence>
<dbReference type="NCBIfam" id="NF002016">
    <property type="entry name" value="PRK00823.1-1"/>
    <property type="match status" value="1"/>
</dbReference>
<dbReference type="CDD" id="cd00913">
    <property type="entry name" value="PCD_DCoH_subfamily_a"/>
    <property type="match status" value="1"/>
</dbReference>
<dbReference type="Gene3D" id="3.30.1360.20">
    <property type="entry name" value="Transcriptional coactivator/pterin dehydratase"/>
    <property type="match status" value="1"/>
</dbReference>
<dbReference type="EMBL" id="AAOW01000003">
    <property type="protein sequence ID" value="EAR62270.1"/>
    <property type="molecule type" value="Genomic_DNA"/>
</dbReference>
<comment type="catalytic activity">
    <reaction evidence="1 4">
        <text>(4aS,6R)-4a-hydroxy-L-erythro-5,6,7,8-tetrahydrobiopterin = (6R)-L-erythro-6,7-dihydrobiopterin + H2O</text>
        <dbReference type="Rhea" id="RHEA:11920"/>
        <dbReference type="ChEBI" id="CHEBI:15377"/>
        <dbReference type="ChEBI" id="CHEBI:15642"/>
        <dbReference type="ChEBI" id="CHEBI:43120"/>
        <dbReference type="EC" id="4.2.1.96"/>
    </reaction>
</comment>
<keyword evidence="3 4" id="KW-0456">Lyase</keyword>
<dbReference type="AlphaFoldDB" id="A0A7U8C8Y3"/>
<dbReference type="Proteomes" id="UP000002171">
    <property type="component" value="Unassembled WGS sequence"/>
</dbReference>
<dbReference type="GO" id="GO:0006729">
    <property type="term" value="P:tetrahydrobiopterin biosynthetic process"/>
    <property type="evidence" value="ECO:0007669"/>
    <property type="project" value="InterPro"/>
</dbReference>
<dbReference type="Pfam" id="PF01329">
    <property type="entry name" value="Pterin_4a"/>
    <property type="match status" value="1"/>
</dbReference>
<dbReference type="InterPro" id="IPR001533">
    <property type="entry name" value="Pterin_deHydtase"/>
</dbReference>
<comment type="similarity">
    <text evidence="2 4">Belongs to the pterin-4-alpha-carbinolamine dehydratase family.</text>
</comment>
<dbReference type="EC" id="4.2.1.96" evidence="4"/>
<dbReference type="PANTHER" id="PTHR42805:SF1">
    <property type="entry name" value="PTERIN-4-ALPHA-CARBINOLAMINE DEHYDRATASE-RELATED"/>
    <property type="match status" value="1"/>
</dbReference>
<evidence type="ECO:0000313" key="6">
    <source>
        <dbReference type="Proteomes" id="UP000002171"/>
    </source>
</evidence>
<dbReference type="PANTHER" id="PTHR42805">
    <property type="entry name" value="PTERIN-4-ALPHA-CARBINOLAMINE DEHYDRATASE-RELATED"/>
    <property type="match status" value="1"/>
</dbReference>
<dbReference type="InterPro" id="IPR036428">
    <property type="entry name" value="PCD_sf"/>
</dbReference>
<evidence type="ECO:0000313" key="5">
    <source>
        <dbReference type="EMBL" id="EAR62270.1"/>
    </source>
</evidence>
<dbReference type="SUPFAM" id="SSF55248">
    <property type="entry name" value="PCD-like"/>
    <property type="match status" value="1"/>
</dbReference>
<gene>
    <name evidence="5" type="ORF">MED92_14573</name>
</gene>
<organism evidence="5 6">
    <name type="scientific">Neptuniibacter caesariensis</name>
    <dbReference type="NCBI Taxonomy" id="207954"/>
    <lineage>
        <taxon>Bacteria</taxon>
        <taxon>Pseudomonadati</taxon>
        <taxon>Pseudomonadota</taxon>
        <taxon>Gammaproteobacteria</taxon>
        <taxon>Oceanospirillales</taxon>
        <taxon>Oceanospirillaceae</taxon>
        <taxon>Neptuniibacter</taxon>
    </lineage>
</organism>
<dbReference type="HAMAP" id="MF_00434">
    <property type="entry name" value="Pterin_4_alpha"/>
    <property type="match status" value="1"/>
</dbReference>
<evidence type="ECO:0000256" key="4">
    <source>
        <dbReference type="HAMAP-Rule" id="MF_00434"/>
    </source>
</evidence>